<accession>A0ABT3GFU6</accession>
<evidence type="ECO:0000313" key="2">
    <source>
        <dbReference type="EMBL" id="MCW1922128.1"/>
    </source>
</evidence>
<protein>
    <recommendedName>
        <fullName evidence="4">DUF2336 domain-containing protein</fullName>
    </recommendedName>
</protein>
<comment type="caution">
    <text evidence="2">The sequence shown here is derived from an EMBL/GenBank/DDBJ whole genome shotgun (WGS) entry which is preliminary data.</text>
</comment>
<evidence type="ECO:0000313" key="3">
    <source>
        <dbReference type="Proteomes" id="UP001320876"/>
    </source>
</evidence>
<name>A0ABT3GFU6_9BACT</name>
<evidence type="ECO:0000256" key="1">
    <source>
        <dbReference type="SAM" id="MobiDB-lite"/>
    </source>
</evidence>
<dbReference type="Proteomes" id="UP001320876">
    <property type="component" value="Unassembled WGS sequence"/>
</dbReference>
<dbReference type="EMBL" id="JAPDDT010000002">
    <property type="protein sequence ID" value="MCW1922128.1"/>
    <property type="molecule type" value="Genomic_DNA"/>
</dbReference>
<dbReference type="RefSeq" id="WP_264486238.1">
    <property type="nucleotide sequence ID" value="NZ_JAPDDT010000002.1"/>
</dbReference>
<keyword evidence="3" id="KW-1185">Reference proteome</keyword>
<organism evidence="2 3">
    <name type="scientific">Luteolibacter arcticus</name>
    <dbReference type="NCBI Taxonomy" id="1581411"/>
    <lineage>
        <taxon>Bacteria</taxon>
        <taxon>Pseudomonadati</taxon>
        <taxon>Verrucomicrobiota</taxon>
        <taxon>Verrucomicrobiia</taxon>
        <taxon>Verrucomicrobiales</taxon>
        <taxon>Verrucomicrobiaceae</taxon>
        <taxon>Luteolibacter</taxon>
    </lineage>
</organism>
<reference evidence="2 3" key="1">
    <citation type="submission" date="2022-10" db="EMBL/GenBank/DDBJ databases">
        <title>Luteolibacter arcticus strain CCTCC AB 2014275, whole genome shotgun sequencing project.</title>
        <authorList>
            <person name="Zhao G."/>
            <person name="Shen L."/>
        </authorList>
    </citation>
    <scope>NUCLEOTIDE SEQUENCE [LARGE SCALE GENOMIC DNA]</scope>
    <source>
        <strain evidence="2 3">CCTCC AB 2014275</strain>
    </source>
</reference>
<gene>
    <name evidence="2" type="ORF">OKA05_06160</name>
</gene>
<sequence length="452" mass="50525">MSVPTEDRRQAVNRRARELVDQAILTESPRPRVATKAKPRSPRSAAEEALANRAGILAEWQGKVDAFLKAAAIHQADGQLLEKIEDKLFRNDEEDLSAMVLGLFLQNEDRALAEVCQREALHGTDAIEDALEALSGSTLERWAADPQVPLTIRVQMLASLGQRMGRNGDLEGLLRTWTNSPKAFDSYHHGSLVREFLGEWICTDPGEVVRRIFQDWPEDLRLEFLEQTSEHPIWTDALASAMREAPWERVPEDLKKETMEAIDTSDDPYQELPAQMGRAPDKSLPEGLEPRDARRALTSHMERLLDRGPDMMEQLADGRIAVDEVARDLASRLPGSEHYPELFAEAVFEEAVSTDPAGALKYAEGKISPERLEQLGQEALQSMFYNEPCLERIFEAAALLPANTSEPGSLTGDFMSWQAWAPDQAAAALDKLPARHPLRRRIEEALAGKEEP</sequence>
<proteinExistence type="predicted"/>
<feature type="region of interest" description="Disordered" evidence="1">
    <location>
        <begin position="27"/>
        <end position="47"/>
    </location>
</feature>
<evidence type="ECO:0008006" key="4">
    <source>
        <dbReference type="Google" id="ProtNLM"/>
    </source>
</evidence>